<protein>
    <recommendedName>
        <fullName evidence="4">S-adenosyl-L-methionine-dependent methyltransferase</fullName>
        <ecNumber evidence="4">2.1.1.-</ecNumber>
    </recommendedName>
</protein>
<evidence type="ECO:0000256" key="2">
    <source>
        <dbReference type="ARBA" id="ARBA00022603"/>
    </source>
</evidence>
<sequence>MNSASLPVQDISDTAFLTAFYRVLESDRPDAHFQDPYARILAGTRGKQVLQQMPQQEAHAPGCIVRTCVMDELIIQSIELEGVDAVLNLGAGLDTRAYRLPLPASLLWIEVDFPTVLDYKASKLAGIKPGCRLKSVALDVTNSQARQHLFRDIGSETKKVLIVTEGLLVYLNPEQVAALARDLWEQPQFSWWLTDLASHSGLQLIQNSLDQATANGEAKLQFAPAEGTNFFWQLGWETTEFRSLLEEGQRLQRLDLPEALLALLSSPEHQESLRQLFGFALLRRSESGRESFLTDSVSV</sequence>
<organism evidence="5 6">
    <name type="scientific">Moorena producens PAL-8-15-08-1</name>
    <dbReference type="NCBI Taxonomy" id="1458985"/>
    <lineage>
        <taxon>Bacteria</taxon>
        <taxon>Bacillati</taxon>
        <taxon>Cyanobacteriota</taxon>
        <taxon>Cyanophyceae</taxon>
        <taxon>Coleofasciculales</taxon>
        <taxon>Coleofasciculaceae</taxon>
        <taxon>Moorena</taxon>
    </lineage>
</organism>
<dbReference type="EC" id="2.1.1.-" evidence="4"/>
<dbReference type="GO" id="GO:0008168">
    <property type="term" value="F:methyltransferase activity"/>
    <property type="evidence" value="ECO:0007669"/>
    <property type="project" value="UniProtKB-UniRule"/>
</dbReference>
<dbReference type="OrthoDB" id="9800233at2"/>
<proteinExistence type="inferred from homology"/>
<dbReference type="NCBIfam" id="TIGR00027">
    <property type="entry name" value="mthyl_TIGR00027"/>
    <property type="match status" value="1"/>
</dbReference>
<evidence type="ECO:0000256" key="1">
    <source>
        <dbReference type="ARBA" id="ARBA00008138"/>
    </source>
</evidence>
<evidence type="ECO:0000313" key="5">
    <source>
        <dbReference type="EMBL" id="AOX03342.1"/>
    </source>
</evidence>
<comment type="function">
    <text evidence="4">Exhibits S-adenosyl-L-methionine-dependent methyltransferase activity.</text>
</comment>
<dbReference type="Gene3D" id="3.40.50.150">
    <property type="entry name" value="Vaccinia Virus protein VP39"/>
    <property type="match status" value="1"/>
</dbReference>
<dbReference type="Pfam" id="PF04072">
    <property type="entry name" value="LCM"/>
    <property type="match status" value="1"/>
</dbReference>
<dbReference type="InterPro" id="IPR007213">
    <property type="entry name" value="Ppm1/Ppm2/Tcmp"/>
</dbReference>
<dbReference type="InterPro" id="IPR029063">
    <property type="entry name" value="SAM-dependent_MTases_sf"/>
</dbReference>
<evidence type="ECO:0000256" key="4">
    <source>
        <dbReference type="RuleBase" id="RU362030"/>
    </source>
</evidence>
<dbReference type="InterPro" id="IPR011610">
    <property type="entry name" value="SAM_mthyl_Trfase_ML2640-like"/>
</dbReference>
<comment type="similarity">
    <text evidence="1 4">Belongs to the UPF0677 family.</text>
</comment>
<dbReference type="PANTHER" id="PTHR43619:SF2">
    <property type="entry name" value="S-ADENOSYL-L-METHIONINE-DEPENDENT METHYLTRANSFERASES SUPERFAMILY PROTEIN"/>
    <property type="match status" value="1"/>
</dbReference>
<dbReference type="STRING" id="1458985.BJP34_31370"/>
<dbReference type="Proteomes" id="UP000177870">
    <property type="component" value="Chromosome"/>
</dbReference>
<keyword evidence="4" id="KW-0949">S-adenosyl-L-methionine</keyword>
<dbReference type="RefSeq" id="WP_070395723.1">
    <property type="nucleotide sequence ID" value="NZ_CP017599.1"/>
</dbReference>
<keyword evidence="3 5" id="KW-0808">Transferase</keyword>
<accession>A0A1D8U0C6</accession>
<reference evidence="6" key="1">
    <citation type="submission" date="2016-10" db="EMBL/GenBank/DDBJ databases">
        <title>Comparative genomics uncovers the prolific and rare metabolic potential of the cyanobacterial genus Moorea.</title>
        <authorList>
            <person name="Leao T."/>
            <person name="Castelao G."/>
            <person name="Korobeynikov A."/>
            <person name="Monroe E.A."/>
            <person name="Podell S."/>
            <person name="Glukhov E."/>
            <person name="Allen E."/>
            <person name="Gerwick W.H."/>
            <person name="Gerwick L."/>
        </authorList>
    </citation>
    <scope>NUCLEOTIDE SEQUENCE [LARGE SCALE GENOMIC DNA]</scope>
    <source>
        <strain evidence="6">PAL-8-15-08-1</strain>
    </source>
</reference>
<dbReference type="SUPFAM" id="SSF53335">
    <property type="entry name" value="S-adenosyl-L-methionine-dependent methyltransferases"/>
    <property type="match status" value="1"/>
</dbReference>
<dbReference type="EMBL" id="CP017599">
    <property type="protein sequence ID" value="AOX03342.1"/>
    <property type="molecule type" value="Genomic_DNA"/>
</dbReference>
<keyword evidence="2 4" id="KW-0489">Methyltransferase</keyword>
<dbReference type="KEGG" id="mpro:BJP34_31370"/>
<gene>
    <name evidence="5" type="ORF">BJP34_31370</name>
</gene>
<evidence type="ECO:0000256" key="3">
    <source>
        <dbReference type="ARBA" id="ARBA00022679"/>
    </source>
</evidence>
<dbReference type="AlphaFoldDB" id="A0A1D8U0C6"/>
<dbReference type="PANTHER" id="PTHR43619">
    <property type="entry name" value="S-ADENOSYL-L-METHIONINE-DEPENDENT METHYLTRANSFERASE YKTD-RELATED"/>
    <property type="match status" value="1"/>
</dbReference>
<dbReference type="GO" id="GO:0032259">
    <property type="term" value="P:methylation"/>
    <property type="evidence" value="ECO:0007669"/>
    <property type="project" value="UniProtKB-KW"/>
</dbReference>
<name>A0A1D8U0C6_9CYAN</name>
<evidence type="ECO:0000313" key="6">
    <source>
        <dbReference type="Proteomes" id="UP000177870"/>
    </source>
</evidence>